<evidence type="ECO:0000256" key="2">
    <source>
        <dbReference type="SAM" id="Phobius"/>
    </source>
</evidence>
<reference evidence="3" key="1">
    <citation type="submission" date="2018-05" db="EMBL/GenBank/DDBJ databases">
        <authorList>
            <person name="Lanie J.A."/>
            <person name="Ng W.-L."/>
            <person name="Kazmierczak K.M."/>
            <person name="Andrzejewski T.M."/>
            <person name="Davidsen T.M."/>
            <person name="Wayne K.J."/>
            <person name="Tettelin H."/>
            <person name="Glass J.I."/>
            <person name="Rusch D."/>
            <person name="Podicherti R."/>
            <person name="Tsui H.-C.T."/>
            <person name="Winkler M.E."/>
        </authorList>
    </citation>
    <scope>NUCLEOTIDE SEQUENCE</scope>
</reference>
<dbReference type="AlphaFoldDB" id="A0A381XL67"/>
<dbReference type="EMBL" id="UINC01015581">
    <property type="protein sequence ID" value="SVA65515.1"/>
    <property type="molecule type" value="Genomic_DNA"/>
</dbReference>
<evidence type="ECO:0000256" key="1">
    <source>
        <dbReference type="SAM" id="MobiDB-lite"/>
    </source>
</evidence>
<accession>A0A381XL67</accession>
<organism evidence="3">
    <name type="scientific">marine metagenome</name>
    <dbReference type="NCBI Taxonomy" id="408172"/>
    <lineage>
        <taxon>unclassified sequences</taxon>
        <taxon>metagenomes</taxon>
        <taxon>ecological metagenomes</taxon>
    </lineage>
</organism>
<proteinExistence type="predicted"/>
<keyword evidence="2" id="KW-1133">Transmembrane helix</keyword>
<feature type="region of interest" description="Disordered" evidence="1">
    <location>
        <begin position="33"/>
        <end position="54"/>
    </location>
</feature>
<protein>
    <submittedName>
        <fullName evidence="3">Uncharacterized protein</fullName>
    </submittedName>
</protein>
<name>A0A381XL67_9ZZZZ</name>
<keyword evidence="2" id="KW-0472">Membrane</keyword>
<keyword evidence="2" id="KW-0812">Transmembrane</keyword>
<feature type="transmembrane region" description="Helical" evidence="2">
    <location>
        <begin position="6"/>
        <end position="25"/>
    </location>
</feature>
<gene>
    <name evidence="3" type="ORF">METZ01_LOCUS118369</name>
</gene>
<feature type="compositionally biased region" description="Polar residues" evidence="1">
    <location>
        <begin position="34"/>
        <end position="43"/>
    </location>
</feature>
<sequence>MDFDSSHLVLAVVAVVIITLIRTLIRAGKEINSSDKFPTSKNRQNSKKDDENSL</sequence>
<evidence type="ECO:0000313" key="3">
    <source>
        <dbReference type="EMBL" id="SVA65515.1"/>
    </source>
</evidence>